<evidence type="ECO:0000256" key="5">
    <source>
        <dbReference type="ARBA" id="ARBA00039514"/>
    </source>
</evidence>
<feature type="region of interest" description="Disordered" evidence="6">
    <location>
        <begin position="360"/>
        <end position="429"/>
    </location>
</feature>
<dbReference type="SMART" id="SM00320">
    <property type="entry name" value="WD40"/>
    <property type="match status" value="4"/>
</dbReference>
<dbReference type="InterPro" id="IPR015943">
    <property type="entry name" value="WD40/YVTN_repeat-like_dom_sf"/>
</dbReference>
<feature type="compositionally biased region" description="Basic residues" evidence="6">
    <location>
        <begin position="393"/>
        <end position="409"/>
    </location>
</feature>
<proteinExistence type="inferred from homology"/>
<accession>A0A1E3PYV2</accession>
<protein>
    <recommendedName>
        <fullName evidence="4">WD repeat-containing protein JIP5</fullName>
    </recommendedName>
    <alternativeName>
        <fullName evidence="5">WD repeat-containing protein jip5</fullName>
    </alternativeName>
</protein>
<dbReference type="STRING" id="675824.A0A1E3PYV2"/>
<evidence type="ECO:0000313" key="7">
    <source>
        <dbReference type="EMBL" id="ODQ70468.1"/>
    </source>
</evidence>
<dbReference type="PANTHER" id="PTHR44019">
    <property type="entry name" value="WD REPEAT-CONTAINING PROTEIN 55"/>
    <property type="match status" value="1"/>
</dbReference>
<evidence type="ECO:0000256" key="1">
    <source>
        <dbReference type="ARBA" id="ARBA00007625"/>
    </source>
</evidence>
<name>A0A1E3PYV2_LIPST</name>
<dbReference type="PANTHER" id="PTHR44019:SF20">
    <property type="entry name" value="WD REPEAT-CONTAINING PROTEIN 55"/>
    <property type="match status" value="1"/>
</dbReference>
<keyword evidence="3" id="KW-0677">Repeat</keyword>
<sequence length="429" mass="46927">MVSEGRRPRPKTTISFPSTIFGVAVHPSKPILATGLSTGHVFMHRYAADEDDSDDEKDSDVSSSGEVDDGTGGKVTDGEFTEVDRLWRTRRHKGSCRGVAFDEEGAYLYSVGTDSVIKQASPETGQVIAKNSHDIDSIPSALIATTTHVLVGTEKATLHGFDKRTVKPAYTFADLHEDYITSISHLAQYQNTYHLITTGSTTVTRIDIRKGKLSTSEDQEDEILCSCISYPPNFEYNPNEGRVSNVVIPEKRAPVTAVMGMATGVLTFWMRDNWEDQQARAILSDESIDCIAEYPDQRIIAGGADGLVRLVDVRRRKAVKEFEHGGEDGVAAVATDSWGRVISAGGEVVRIWSVEDELEEVNGGSDSYDSDTGSDKSGNDDDASDDSDEKEKNKNKKKKKTKKRKRGNAKNRLSVNAKAPAKPNFSGLD</sequence>
<dbReference type="OrthoDB" id="2288928at2759"/>
<dbReference type="InterPro" id="IPR001680">
    <property type="entry name" value="WD40_rpt"/>
</dbReference>
<dbReference type="InterPro" id="IPR050505">
    <property type="entry name" value="WDR55/POC1"/>
</dbReference>
<evidence type="ECO:0000256" key="6">
    <source>
        <dbReference type="SAM" id="MobiDB-lite"/>
    </source>
</evidence>
<evidence type="ECO:0000256" key="2">
    <source>
        <dbReference type="ARBA" id="ARBA00022574"/>
    </source>
</evidence>
<dbReference type="Proteomes" id="UP000094385">
    <property type="component" value="Unassembled WGS sequence"/>
</dbReference>
<evidence type="ECO:0000313" key="8">
    <source>
        <dbReference type="Proteomes" id="UP000094385"/>
    </source>
</evidence>
<keyword evidence="2" id="KW-0853">WD repeat</keyword>
<dbReference type="AlphaFoldDB" id="A0A1E3PYV2"/>
<comment type="similarity">
    <text evidence="1">Belongs to the WD repeat WDR55 family.</text>
</comment>
<evidence type="ECO:0000256" key="3">
    <source>
        <dbReference type="ARBA" id="ARBA00022737"/>
    </source>
</evidence>
<reference evidence="7 8" key="1">
    <citation type="journal article" date="2016" name="Proc. Natl. Acad. Sci. U.S.A.">
        <title>Comparative genomics of biotechnologically important yeasts.</title>
        <authorList>
            <person name="Riley R."/>
            <person name="Haridas S."/>
            <person name="Wolfe K.H."/>
            <person name="Lopes M.R."/>
            <person name="Hittinger C.T."/>
            <person name="Goeker M."/>
            <person name="Salamov A.A."/>
            <person name="Wisecaver J.H."/>
            <person name="Long T.M."/>
            <person name="Calvey C.H."/>
            <person name="Aerts A.L."/>
            <person name="Barry K.W."/>
            <person name="Choi C."/>
            <person name="Clum A."/>
            <person name="Coughlan A.Y."/>
            <person name="Deshpande S."/>
            <person name="Douglass A.P."/>
            <person name="Hanson S.J."/>
            <person name="Klenk H.-P."/>
            <person name="LaButti K.M."/>
            <person name="Lapidus A."/>
            <person name="Lindquist E.A."/>
            <person name="Lipzen A.M."/>
            <person name="Meier-Kolthoff J.P."/>
            <person name="Ohm R.A."/>
            <person name="Otillar R.P."/>
            <person name="Pangilinan J.L."/>
            <person name="Peng Y."/>
            <person name="Rokas A."/>
            <person name="Rosa C.A."/>
            <person name="Scheuner C."/>
            <person name="Sibirny A.A."/>
            <person name="Slot J.C."/>
            <person name="Stielow J.B."/>
            <person name="Sun H."/>
            <person name="Kurtzman C.P."/>
            <person name="Blackwell M."/>
            <person name="Grigoriev I.V."/>
            <person name="Jeffries T.W."/>
        </authorList>
    </citation>
    <scope>NUCLEOTIDE SEQUENCE [LARGE SCALE GENOMIC DNA]</scope>
    <source>
        <strain evidence="7 8">NRRL Y-11557</strain>
    </source>
</reference>
<dbReference type="Gene3D" id="2.130.10.10">
    <property type="entry name" value="YVTN repeat-like/Quinoprotein amine dehydrogenase"/>
    <property type="match status" value="2"/>
</dbReference>
<keyword evidence="8" id="KW-1185">Reference proteome</keyword>
<dbReference type="EMBL" id="KV454300">
    <property type="protein sequence ID" value="ODQ70468.1"/>
    <property type="molecule type" value="Genomic_DNA"/>
</dbReference>
<dbReference type="InterPro" id="IPR036322">
    <property type="entry name" value="WD40_repeat_dom_sf"/>
</dbReference>
<feature type="compositionally biased region" description="Acidic residues" evidence="6">
    <location>
        <begin position="49"/>
        <end position="58"/>
    </location>
</feature>
<organism evidence="7 8">
    <name type="scientific">Lipomyces starkeyi NRRL Y-11557</name>
    <dbReference type="NCBI Taxonomy" id="675824"/>
    <lineage>
        <taxon>Eukaryota</taxon>
        <taxon>Fungi</taxon>
        <taxon>Dikarya</taxon>
        <taxon>Ascomycota</taxon>
        <taxon>Saccharomycotina</taxon>
        <taxon>Lipomycetes</taxon>
        <taxon>Lipomycetales</taxon>
        <taxon>Lipomycetaceae</taxon>
        <taxon>Lipomyces</taxon>
    </lineage>
</organism>
<dbReference type="SUPFAM" id="SSF50978">
    <property type="entry name" value="WD40 repeat-like"/>
    <property type="match status" value="1"/>
</dbReference>
<gene>
    <name evidence="7" type="ORF">LIPSTDRAFT_65565</name>
</gene>
<feature type="region of interest" description="Disordered" evidence="6">
    <location>
        <begin position="47"/>
        <end position="77"/>
    </location>
</feature>
<evidence type="ECO:0000256" key="4">
    <source>
        <dbReference type="ARBA" id="ARBA00039238"/>
    </source>
</evidence>